<evidence type="ECO:0000313" key="3">
    <source>
        <dbReference type="Proteomes" id="UP001205740"/>
    </source>
</evidence>
<evidence type="ECO:0008006" key="4">
    <source>
        <dbReference type="Google" id="ProtNLM"/>
    </source>
</evidence>
<dbReference type="EMBL" id="JAMTCG010000002">
    <property type="protein sequence ID" value="MCP2159773.1"/>
    <property type="molecule type" value="Genomic_DNA"/>
</dbReference>
<feature type="chain" id="PRO_5046037815" description="Secreted protein" evidence="1">
    <location>
        <begin position="39"/>
        <end position="122"/>
    </location>
</feature>
<dbReference type="InterPro" id="IPR006311">
    <property type="entry name" value="TAT_signal"/>
</dbReference>
<gene>
    <name evidence="2" type="ORF">LX12_000952</name>
</gene>
<comment type="caution">
    <text evidence="2">The sequence shown here is derived from an EMBL/GenBank/DDBJ whole genome shotgun (WGS) entry which is preliminary data.</text>
</comment>
<feature type="signal peptide" evidence="1">
    <location>
        <begin position="1"/>
        <end position="38"/>
    </location>
</feature>
<dbReference type="Proteomes" id="UP001205740">
    <property type="component" value="Unassembled WGS sequence"/>
</dbReference>
<keyword evidence="3" id="KW-1185">Reference proteome</keyword>
<evidence type="ECO:0000256" key="1">
    <source>
        <dbReference type="SAM" id="SignalP"/>
    </source>
</evidence>
<sequence>MMDIAQNRRSIVRAVAGGVAATAAVAGLVSVGAGTASAAPQGEQFYSKTFTSRYYPTPQSAVIGAEVSLYFFNSQRLNGNQACVEQPNPVVKLDRPVGWTATVTALCLTDVGTGNSAAPVAG</sequence>
<reference evidence="2 3" key="1">
    <citation type="submission" date="2022-06" db="EMBL/GenBank/DDBJ databases">
        <title>Genomic Encyclopedia of Archaeal and Bacterial Type Strains, Phase II (KMG-II): from individual species to whole genera.</title>
        <authorList>
            <person name="Goeker M."/>
        </authorList>
    </citation>
    <scope>NUCLEOTIDE SEQUENCE [LARGE SCALE GENOMIC DNA]</scope>
    <source>
        <strain evidence="2 3">DSM 45037</strain>
    </source>
</reference>
<dbReference type="PROSITE" id="PS51318">
    <property type="entry name" value="TAT"/>
    <property type="match status" value="1"/>
</dbReference>
<name>A0ABT1H211_9NOCA</name>
<accession>A0ABT1H211</accession>
<keyword evidence="1" id="KW-0732">Signal</keyword>
<proteinExistence type="predicted"/>
<protein>
    <recommendedName>
        <fullName evidence="4">Secreted protein</fullName>
    </recommendedName>
</protein>
<evidence type="ECO:0000313" key="2">
    <source>
        <dbReference type="EMBL" id="MCP2159773.1"/>
    </source>
</evidence>
<organism evidence="2 3">
    <name type="scientific">Williamsia serinedens</name>
    <dbReference type="NCBI Taxonomy" id="391736"/>
    <lineage>
        <taxon>Bacteria</taxon>
        <taxon>Bacillati</taxon>
        <taxon>Actinomycetota</taxon>
        <taxon>Actinomycetes</taxon>
        <taxon>Mycobacteriales</taxon>
        <taxon>Nocardiaceae</taxon>
        <taxon>Williamsia</taxon>
    </lineage>
</organism>